<feature type="compositionally biased region" description="Low complexity" evidence="2">
    <location>
        <begin position="20"/>
        <end position="30"/>
    </location>
</feature>
<dbReference type="InterPro" id="IPR004210">
    <property type="entry name" value="BESS_motif"/>
</dbReference>
<feature type="region of interest" description="Disordered" evidence="2">
    <location>
        <begin position="1"/>
        <end position="40"/>
    </location>
</feature>
<proteinExistence type="predicted"/>
<evidence type="ECO:0000313" key="5">
    <source>
        <dbReference type="Proteomes" id="UP001160148"/>
    </source>
</evidence>
<dbReference type="Pfam" id="PF02944">
    <property type="entry name" value="BESS"/>
    <property type="match status" value="1"/>
</dbReference>
<protein>
    <recommendedName>
        <fullName evidence="3">BESS domain-containing protein</fullName>
    </recommendedName>
</protein>
<organism evidence="4 5">
    <name type="scientific">Macrosiphum euphorbiae</name>
    <name type="common">potato aphid</name>
    <dbReference type="NCBI Taxonomy" id="13131"/>
    <lineage>
        <taxon>Eukaryota</taxon>
        <taxon>Metazoa</taxon>
        <taxon>Ecdysozoa</taxon>
        <taxon>Arthropoda</taxon>
        <taxon>Hexapoda</taxon>
        <taxon>Insecta</taxon>
        <taxon>Pterygota</taxon>
        <taxon>Neoptera</taxon>
        <taxon>Paraneoptera</taxon>
        <taxon>Hemiptera</taxon>
        <taxon>Sternorrhyncha</taxon>
        <taxon>Aphidomorpha</taxon>
        <taxon>Aphidoidea</taxon>
        <taxon>Aphididae</taxon>
        <taxon>Macrosiphini</taxon>
        <taxon>Macrosiphum</taxon>
    </lineage>
</organism>
<feature type="domain" description="BESS" evidence="3">
    <location>
        <begin position="69"/>
        <end position="108"/>
    </location>
</feature>
<dbReference type="EMBL" id="CARXXK010001242">
    <property type="protein sequence ID" value="CAI6374686.1"/>
    <property type="molecule type" value="Genomic_DNA"/>
</dbReference>
<dbReference type="AlphaFoldDB" id="A0AAV0Y2Q7"/>
<evidence type="ECO:0000259" key="3">
    <source>
        <dbReference type="PROSITE" id="PS51031"/>
    </source>
</evidence>
<dbReference type="GO" id="GO:0005634">
    <property type="term" value="C:nucleus"/>
    <property type="evidence" value="ECO:0007669"/>
    <property type="project" value="UniProtKB-SubCell"/>
</dbReference>
<sequence>MPELETDSFITPATAPPNISSTSSNCSQKSSIKRKKKQSNNDFESELLKLEEQKLTALLQSNLTPVITDDEDMLFLKSLHPYFSSMNPLQKLRIRNQIQTVFINELSTPPQQPPSFNEEISYPSSTPYLHQYSSQQMHYQNTRAGLSSNMHIQQIINPTNNIQDGTFENTPAPNFNF</sequence>
<name>A0AAV0Y2Q7_9HEMI</name>
<keyword evidence="1" id="KW-0539">Nucleus</keyword>
<keyword evidence="5" id="KW-1185">Reference proteome</keyword>
<evidence type="ECO:0000256" key="1">
    <source>
        <dbReference type="PROSITE-ProRule" id="PRU00371"/>
    </source>
</evidence>
<dbReference type="PROSITE" id="PS51031">
    <property type="entry name" value="BESS"/>
    <property type="match status" value="1"/>
</dbReference>
<dbReference type="Proteomes" id="UP001160148">
    <property type="component" value="Unassembled WGS sequence"/>
</dbReference>
<dbReference type="GO" id="GO:0003677">
    <property type="term" value="F:DNA binding"/>
    <property type="evidence" value="ECO:0007669"/>
    <property type="project" value="InterPro"/>
</dbReference>
<evidence type="ECO:0000313" key="4">
    <source>
        <dbReference type="EMBL" id="CAI6374686.1"/>
    </source>
</evidence>
<comment type="caution">
    <text evidence="4">The sequence shown here is derived from an EMBL/GenBank/DDBJ whole genome shotgun (WGS) entry which is preliminary data.</text>
</comment>
<gene>
    <name evidence="4" type="ORF">MEUPH1_LOCUS28286</name>
</gene>
<evidence type="ECO:0000256" key="2">
    <source>
        <dbReference type="SAM" id="MobiDB-lite"/>
    </source>
</evidence>
<accession>A0AAV0Y2Q7</accession>
<comment type="subcellular location">
    <subcellularLocation>
        <location evidence="1">Nucleus</location>
    </subcellularLocation>
</comment>
<reference evidence="4 5" key="1">
    <citation type="submission" date="2023-01" db="EMBL/GenBank/DDBJ databases">
        <authorList>
            <person name="Whitehead M."/>
        </authorList>
    </citation>
    <scope>NUCLEOTIDE SEQUENCE [LARGE SCALE GENOMIC DNA]</scope>
</reference>